<evidence type="ECO:0000313" key="2">
    <source>
        <dbReference type="Proteomes" id="UP000007879"/>
    </source>
</evidence>
<dbReference type="AlphaFoldDB" id="A0A1X7SQY0"/>
<dbReference type="KEGG" id="aqu:109591874"/>
<organism evidence="1">
    <name type="scientific">Amphimedon queenslandica</name>
    <name type="common">Sponge</name>
    <dbReference type="NCBI Taxonomy" id="400682"/>
    <lineage>
        <taxon>Eukaryota</taxon>
        <taxon>Metazoa</taxon>
        <taxon>Porifera</taxon>
        <taxon>Demospongiae</taxon>
        <taxon>Heteroscleromorpha</taxon>
        <taxon>Haplosclerida</taxon>
        <taxon>Niphatidae</taxon>
        <taxon>Amphimedon</taxon>
    </lineage>
</organism>
<dbReference type="Proteomes" id="UP000007879">
    <property type="component" value="Unassembled WGS sequence"/>
</dbReference>
<protein>
    <submittedName>
        <fullName evidence="1">Uncharacterized protein</fullName>
    </submittedName>
</protein>
<name>A0A1X7SQY0_AMPQE</name>
<reference evidence="2" key="1">
    <citation type="journal article" date="2010" name="Nature">
        <title>The Amphimedon queenslandica genome and the evolution of animal complexity.</title>
        <authorList>
            <person name="Srivastava M."/>
            <person name="Simakov O."/>
            <person name="Chapman J."/>
            <person name="Fahey B."/>
            <person name="Gauthier M.E."/>
            <person name="Mitros T."/>
            <person name="Richards G.S."/>
            <person name="Conaco C."/>
            <person name="Dacre M."/>
            <person name="Hellsten U."/>
            <person name="Larroux C."/>
            <person name="Putnam N.H."/>
            <person name="Stanke M."/>
            <person name="Adamska M."/>
            <person name="Darling A."/>
            <person name="Degnan S.M."/>
            <person name="Oakley T.H."/>
            <person name="Plachetzki D.C."/>
            <person name="Zhai Y."/>
            <person name="Adamski M."/>
            <person name="Calcino A."/>
            <person name="Cummins S.F."/>
            <person name="Goodstein D.M."/>
            <person name="Harris C."/>
            <person name="Jackson D.J."/>
            <person name="Leys S.P."/>
            <person name="Shu S."/>
            <person name="Woodcroft B.J."/>
            <person name="Vervoort M."/>
            <person name="Kosik K.S."/>
            <person name="Manning G."/>
            <person name="Degnan B.M."/>
            <person name="Rokhsar D.S."/>
        </authorList>
    </citation>
    <scope>NUCLEOTIDE SEQUENCE [LARGE SCALE GENOMIC DNA]</scope>
</reference>
<proteinExistence type="predicted"/>
<dbReference type="EnsemblMetazoa" id="Aqu2.1.04533_001">
    <property type="protein sequence ID" value="Aqu2.1.04533_001"/>
    <property type="gene ID" value="Aqu2.1.04533"/>
</dbReference>
<dbReference type="InterPro" id="IPR027417">
    <property type="entry name" value="P-loop_NTPase"/>
</dbReference>
<accession>A0A1X7SQY0</accession>
<dbReference type="EnsemblMetazoa" id="XM_020007482.1">
    <property type="protein sequence ID" value="XP_019863041.1"/>
    <property type="gene ID" value="LOC109591874"/>
</dbReference>
<sequence>MWKRTVVVLTQANRFLTLGSVGDNDLAEEFREQIKLYKECVSSFISKSVKKEVLENIPYCTTGKEDEKALPTTDDWLKTLWDACIDRCSDETRSFLKAFAKYRQAIKVGAVVTSGVVIGASAGVEVGAKVGAAIGTVVSPGVGTVVGGVVGGAVGGTIGGVGAAVSQKN</sequence>
<dbReference type="InParanoid" id="A0A1X7SQY0"/>
<keyword evidence="2" id="KW-1185">Reference proteome</keyword>
<reference evidence="1" key="2">
    <citation type="submission" date="2017-05" db="UniProtKB">
        <authorList>
            <consortium name="EnsemblMetazoa"/>
        </authorList>
    </citation>
    <scope>IDENTIFICATION</scope>
</reference>
<dbReference type="Gene3D" id="3.40.50.300">
    <property type="entry name" value="P-loop containing nucleotide triphosphate hydrolases"/>
    <property type="match status" value="1"/>
</dbReference>
<gene>
    <name evidence="1" type="primary">109591874</name>
</gene>
<evidence type="ECO:0000313" key="1">
    <source>
        <dbReference type="EnsemblMetazoa" id="Aqu2.1.04533_001"/>
    </source>
</evidence>